<dbReference type="EMBL" id="REGN01001799">
    <property type="protein sequence ID" value="RNA32424.1"/>
    <property type="molecule type" value="Genomic_DNA"/>
</dbReference>
<dbReference type="Proteomes" id="UP000276133">
    <property type="component" value="Unassembled WGS sequence"/>
</dbReference>
<keyword evidence="3" id="KW-1185">Reference proteome</keyword>
<name>A0A3M7S9E7_BRAPC</name>
<gene>
    <name evidence="2" type="ORF">BpHYR1_052641</name>
</gene>
<proteinExistence type="predicted"/>
<keyword evidence="1" id="KW-0812">Transmembrane</keyword>
<evidence type="ECO:0000313" key="2">
    <source>
        <dbReference type="EMBL" id="RNA32424.1"/>
    </source>
</evidence>
<feature type="transmembrane region" description="Helical" evidence="1">
    <location>
        <begin position="38"/>
        <end position="59"/>
    </location>
</feature>
<comment type="caution">
    <text evidence="2">The sequence shown here is derived from an EMBL/GenBank/DDBJ whole genome shotgun (WGS) entry which is preliminary data.</text>
</comment>
<keyword evidence="1" id="KW-1133">Transmembrane helix</keyword>
<evidence type="ECO:0000256" key="1">
    <source>
        <dbReference type="SAM" id="Phobius"/>
    </source>
</evidence>
<organism evidence="2 3">
    <name type="scientific">Brachionus plicatilis</name>
    <name type="common">Marine rotifer</name>
    <name type="synonym">Brachionus muelleri</name>
    <dbReference type="NCBI Taxonomy" id="10195"/>
    <lineage>
        <taxon>Eukaryota</taxon>
        <taxon>Metazoa</taxon>
        <taxon>Spiralia</taxon>
        <taxon>Gnathifera</taxon>
        <taxon>Rotifera</taxon>
        <taxon>Eurotatoria</taxon>
        <taxon>Monogononta</taxon>
        <taxon>Pseudotrocha</taxon>
        <taxon>Ploima</taxon>
        <taxon>Brachionidae</taxon>
        <taxon>Brachionus</taxon>
    </lineage>
</organism>
<dbReference type="AlphaFoldDB" id="A0A3M7S9E7"/>
<evidence type="ECO:0000313" key="3">
    <source>
        <dbReference type="Proteomes" id="UP000276133"/>
    </source>
</evidence>
<reference evidence="2 3" key="1">
    <citation type="journal article" date="2018" name="Sci. Rep.">
        <title>Genomic signatures of local adaptation to the degree of environmental predictability in rotifers.</title>
        <authorList>
            <person name="Franch-Gras L."/>
            <person name="Hahn C."/>
            <person name="Garcia-Roger E.M."/>
            <person name="Carmona M.J."/>
            <person name="Serra M."/>
            <person name="Gomez A."/>
        </authorList>
    </citation>
    <scope>NUCLEOTIDE SEQUENCE [LARGE SCALE GENOMIC DNA]</scope>
    <source>
        <strain evidence="2">HYR1</strain>
    </source>
</reference>
<accession>A0A3M7S9E7</accession>
<keyword evidence="1" id="KW-0472">Membrane</keyword>
<protein>
    <submittedName>
        <fullName evidence="2">Uncharacterized protein</fullName>
    </submittedName>
</protein>
<sequence length="71" mass="8417">MYLMIGICTNDKLVTELLINLNKVFVESKFFGYPAQRLAPKLLVVFFNVSSLVYSLSWFRNYETKRFTREI</sequence>